<dbReference type="Pfam" id="PF08448">
    <property type="entry name" value="PAS_4"/>
    <property type="match status" value="1"/>
</dbReference>
<dbReference type="InterPro" id="IPR005467">
    <property type="entry name" value="His_kinase_dom"/>
</dbReference>
<dbReference type="InterPro" id="IPR035965">
    <property type="entry name" value="PAS-like_dom_sf"/>
</dbReference>
<dbReference type="PROSITE" id="PS50110">
    <property type="entry name" value="RESPONSE_REGULATORY"/>
    <property type="match status" value="1"/>
</dbReference>
<evidence type="ECO:0000313" key="11">
    <source>
        <dbReference type="EMBL" id="MFC5478310.1"/>
    </source>
</evidence>
<dbReference type="InterPro" id="IPR036890">
    <property type="entry name" value="HATPase_C_sf"/>
</dbReference>
<dbReference type="InterPro" id="IPR003594">
    <property type="entry name" value="HATPase_dom"/>
</dbReference>
<dbReference type="Proteomes" id="UP001596101">
    <property type="component" value="Unassembled WGS sequence"/>
</dbReference>
<dbReference type="Pfam" id="PF08447">
    <property type="entry name" value="PAS_3"/>
    <property type="match status" value="1"/>
</dbReference>
<evidence type="ECO:0000259" key="10">
    <source>
        <dbReference type="PROSITE" id="PS50113"/>
    </source>
</evidence>
<protein>
    <recommendedName>
        <fullName evidence="2">histidine kinase</fullName>
        <ecNumber evidence="2">2.7.13.3</ecNumber>
    </recommendedName>
</protein>
<dbReference type="CDD" id="cd00075">
    <property type="entry name" value="HATPase"/>
    <property type="match status" value="1"/>
</dbReference>
<dbReference type="PROSITE" id="PS50109">
    <property type="entry name" value="HIS_KIN"/>
    <property type="match status" value="1"/>
</dbReference>
<feature type="domain" description="PAC" evidence="10">
    <location>
        <begin position="379"/>
        <end position="431"/>
    </location>
</feature>
<dbReference type="Gene3D" id="3.30.450.40">
    <property type="match status" value="1"/>
</dbReference>
<dbReference type="InterPro" id="IPR011006">
    <property type="entry name" value="CheY-like_superfamily"/>
</dbReference>
<dbReference type="NCBIfam" id="TIGR00229">
    <property type="entry name" value="sensory_box"/>
    <property type="match status" value="1"/>
</dbReference>
<evidence type="ECO:0000256" key="2">
    <source>
        <dbReference type="ARBA" id="ARBA00012438"/>
    </source>
</evidence>
<dbReference type="Pfam" id="PF02518">
    <property type="entry name" value="HATPase_c"/>
    <property type="match status" value="1"/>
</dbReference>
<dbReference type="InterPro" id="IPR013656">
    <property type="entry name" value="PAS_4"/>
</dbReference>
<feature type="domain" description="PAS" evidence="9">
    <location>
        <begin position="306"/>
        <end position="376"/>
    </location>
</feature>
<dbReference type="Gene3D" id="3.30.450.20">
    <property type="entry name" value="PAS domain"/>
    <property type="match status" value="2"/>
</dbReference>
<dbReference type="InterPro" id="IPR000014">
    <property type="entry name" value="PAS"/>
</dbReference>
<dbReference type="EMBL" id="JBHSMR010000013">
    <property type="protein sequence ID" value="MFC5478310.1"/>
    <property type="molecule type" value="Genomic_DNA"/>
</dbReference>
<dbReference type="SUPFAM" id="SSF55874">
    <property type="entry name" value="ATPase domain of HSP90 chaperone/DNA topoisomerase II/histidine kinase"/>
    <property type="match status" value="1"/>
</dbReference>
<evidence type="ECO:0000256" key="5">
    <source>
        <dbReference type="ARBA" id="ARBA00022777"/>
    </source>
</evidence>
<reference evidence="12" key="1">
    <citation type="journal article" date="2019" name="Int. J. Syst. Evol. Microbiol.">
        <title>The Global Catalogue of Microorganisms (GCM) 10K type strain sequencing project: providing services to taxonomists for standard genome sequencing and annotation.</title>
        <authorList>
            <consortium name="The Broad Institute Genomics Platform"/>
            <consortium name="The Broad Institute Genome Sequencing Center for Infectious Disease"/>
            <person name="Wu L."/>
            <person name="Ma J."/>
        </authorList>
    </citation>
    <scope>NUCLEOTIDE SEQUENCE [LARGE SCALE GENOMIC DNA]</scope>
    <source>
        <strain evidence="12">CCUG 43111</strain>
    </source>
</reference>
<evidence type="ECO:0000256" key="6">
    <source>
        <dbReference type="PROSITE-ProRule" id="PRU00169"/>
    </source>
</evidence>
<dbReference type="InterPro" id="IPR000700">
    <property type="entry name" value="PAS-assoc_C"/>
</dbReference>
<feature type="domain" description="Histidine kinase" evidence="7">
    <location>
        <begin position="442"/>
        <end position="660"/>
    </location>
</feature>
<dbReference type="PROSITE" id="PS50113">
    <property type="entry name" value="PAC"/>
    <property type="match status" value="1"/>
</dbReference>
<dbReference type="SUPFAM" id="SSF47384">
    <property type="entry name" value="Homodimeric domain of signal transducing histidine kinase"/>
    <property type="match status" value="1"/>
</dbReference>
<keyword evidence="4" id="KW-0808">Transferase</keyword>
<gene>
    <name evidence="11" type="ORF">ACFPQ5_08925</name>
</gene>
<dbReference type="InterPro" id="IPR029016">
    <property type="entry name" value="GAF-like_dom_sf"/>
</dbReference>
<dbReference type="SUPFAM" id="SSF55781">
    <property type="entry name" value="GAF domain-like"/>
    <property type="match status" value="1"/>
</dbReference>
<dbReference type="InterPro" id="IPR004358">
    <property type="entry name" value="Sig_transdc_His_kin-like_C"/>
</dbReference>
<dbReference type="SUPFAM" id="SSF52172">
    <property type="entry name" value="CheY-like"/>
    <property type="match status" value="1"/>
</dbReference>
<dbReference type="InterPro" id="IPR036097">
    <property type="entry name" value="HisK_dim/P_sf"/>
</dbReference>
<dbReference type="GO" id="GO:0005524">
    <property type="term" value="F:ATP binding"/>
    <property type="evidence" value="ECO:0007669"/>
    <property type="project" value="UniProtKB-KW"/>
</dbReference>
<dbReference type="InterPro" id="IPR001610">
    <property type="entry name" value="PAC"/>
</dbReference>
<evidence type="ECO:0000256" key="4">
    <source>
        <dbReference type="ARBA" id="ARBA00022679"/>
    </source>
</evidence>
<name>A0ABW0MJQ3_9BURK</name>
<dbReference type="InterPro" id="IPR013655">
    <property type="entry name" value="PAS_fold_3"/>
</dbReference>
<dbReference type="RefSeq" id="WP_379753768.1">
    <property type="nucleotide sequence ID" value="NZ_JBHSMR010000013.1"/>
</dbReference>
<dbReference type="SMART" id="SM00086">
    <property type="entry name" value="PAC"/>
    <property type="match status" value="2"/>
</dbReference>
<sequence length="806" mass="88185">MNAPSPHDLDYKRRREFTGLFEEAPIFMALLHGPEHEFEFINPGYRRLIGHRDVVDRPMAEVLQDVAAQGYVAMLDEVYRTGVPITAASAKYGMQVVPDGPVSERYIDFVLQPVRDAAGAIDGIFILGTDVTDRVLIEIRRDALFRMTDLVRDAANAQDIVDGACRILGETLGASRVGFATAGAGDSVRLSGNWQLPGAAVLPENIDLRAFGDFIDDLKAGTPVAIGDVALDPRTAHAASALAALDSCAFVDLPVLEDGRLVALVYVNSARPRSWSADDINLVREVAERTRTASERLRNAGALAASEAMFRSIANAMPQMVWSTLPDGFHDYYNERWYDFTGAIPGDTDGERWANMFHPEDREEAWARWSRSLASGETYEVQYRLRHRSGAYRWVLGRALPVRDESGAIIRWMGTCTDIHDQKLAENALRQANQRKDEFLAMLAHELRNPLAPISTAAQVMRLRYGDAEYVKRASDIIGRQVRHMTDLVDDLLDVSRVTRGQVQMESEPVDLKTVVNNAVEQARPLIEARHHDLFMHLAADTAWVSGDRTRLTQAVSNLLNNAAKYTQQHGRIELDLRILDGWATLAVRDNGSGIAPGLLPHVFELFTQGERTPDRAQGGLGLGLALVQSIAAHHGGTVEAESGGTGQGSCFTLRLPTIEAPALHAVGDAQGKATDQPQPSTPRRIVIVDDNRDAGASLEAALEARGHGIALFDGAQALLDARDLGPVDAYILDIGLPGIDGYQLARRLRQDGPCPEALLIALTGYGQAHDFTLSKAAGFDHHLVKPADLGQLERILHEGADKLVR</sequence>
<dbReference type="PRINTS" id="PR00344">
    <property type="entry name" value="BCTRLSENSOR"/>
</dbReference>
<dbReference type="Gene3D" id="3.30.565.10">
    <property type="entry name" value="Histidine kinase-like ATPase, C-terminal domain"/>
    <property type="match status" value="1"/>
</dbReference>
<organism evidence="11 12">
    <name type="scientific">Massilia suwonensis</name>
    <dbReference type="NCBI Taxonomy" id="648895"/>
    <lineage>
        <taxon>Bacteria</taxon>
        <taxon>Pseudomonadati</taxon>
        <taxon>Pseudomonadota</taxon>
        <taxon>Betaproteobacteria</taxon>
        <taxon>Burkholderiales</taxon>
        <taxon>Oxalobacteraceae</taxon>
        <taxon>Telluria group</taxon>
        <taxon>Massilia</taxon>
    </lineage>
</organism>
<feature type="domain" description="Response regulatory" evidence="8">
    <location>
        <begin position="685"/>
        <end position="801"/>
    </location>
</feature>
<evidence type="ECO:0000313" key="12">
    <source>
        <dbReference type="Proteomes" id="UP001596101"/>
    </source>
</evidence>
<dbReference type="EC" id="2.7.13.3" evidence="2"/>
<dbReference type="PANTHER" id="PTHR43547:SF2">
    <property type="entry name" value="HYBRID SIGNAL TRANSDUCTION HISTIDINE KINASE C"/>
    <property type="match status" value="1"/>
</dbReference>
<keyword evidence="5" id="KW-0418">Kinase</keyword>
<dbReference type="CDD" id="cd00082">
    <property type="entry name" value="HisKA"/>
    <property type="match status" value="1"/>
</dbReference>
<dbReference type="InterPro" id="IPR001789">
    <property type="entry name" value="Sig_transdc_resp-reg_receiver"/>
</dbReference>
<dbReference type="SMART" id="SM00387">
    <property type="entry name" value="HATPase_c"/>
    <property type="match status" value="1"/>
</dbReference>
<comment type="catalytic activity">
    <reaction evidence="1">
        <text>ATP + protein L-histidine = ADP + protein N-phospho-L-histidine.</text>
        <dbReference type="EC" id="2.7.13.3"/>
    </reaction>
</comment>
<dbReference type="CDD" id="cd00130">
    <property type="entry name" value="PAS"/>
    <property type="match status" value="1"/>
</dbReference>
<keyword evidence="12" id="KW-1185">Reference proteome</keyword>
<evidence type="ECO:0000256" key="1">
    <source>
        <dbReference type="ARBA" id="ARBA00000085"/>
    </source>
</evidence>
<accession>A0ABW0MJQ3</accession>
<proteinExistence type="predicted"/>
<evidence type="ECO:0000259" key="9">
    <source>
        <dbReference type="PROSITE" id="PS50112"/>
    </source>
</evidence>
<dbReference type="PROSITE" id="PS50112">
    <property type="entry name" value="PAS"/>
    <property type="match status" value="1"/>
</dbReference>
<dbReference type="SMART" id="SM00448">
    <property type="entry name" value="REC"/>
    <property type="match status" value="1"/>
</dbReference>
<feature type="modified residue" description="4-aspartylphosphate" evidence="6">
    <location>
        <position position="734"/>
    </location>
</feature>
<dbReference type="InterPro" id="IPR003018">
    <property type="entry name" value="GAF"/>
</dbReference>
<dbReference type="Gene3D" id="3.40.50.2300">
    <property type="match status" value="1"/>
</dbReference>
<dbReference type="SMART" id="SM00091">
    <property type="entry name" value="PAS"/>
    <property type="match status" value="2"/>
</dbReference>
<dbReference type="Pfam" id="PF00512">
    <property type="entry name" value="HisKA"/>
    <property type="match status" value="1"/>
</dbReference>
<dbReference type="SUPFAM" id="SSF55785">
    <property type="entry name" value="PYP-like sensor domain (PAS domain)"/>
    <property type="match status" value="2"/>
</dbReference>
<dbReference type="SMART" id="SM00388">
    <property type="entry name" value="HisKA"/>
    <property type="match status" value="1"/>
</dbReference>
<keyword evidence="3 6" id="KW-0597">Phosphoprotein</keyword>
<dbReference type="Pfam" id="PF00072">
    <property type="entry name" value="Response_reg"/>
    <property type="match status" value="1"/>
</dbReference>
<evidence type="ECO:0000259" key="7">
    <source>
        <dbReference type="PROSITE" id="PS50109"/>
    </source>
</evidence>
<comment type="caution">
    <text evidence="11">The sequence shown here is derived from an EMBL/GenBank/DDBJ whole genome shotgun (WGS) entry which is preliminary data.</text>
</comment>
<evidence type="ECO:0000259" key="8">
    <source>
        <dbReference type="PROSITE" id="PS50110"/>
    </source>
</evidence>
<dbReference type="Pfam" id="PF01590">
    <property type="entry name" value="GAF"/>
    <property type="match status" value="1"/>
</dbReference>
<dbReference type="Gene3D" id="1.10.287.130">
    <property type="match status" value="1"/>
</dbReference>
<dbReference type="InterPro" id="IPR003661">
    <property type="entry name" value="HisK_dim/P_dom"/>
</dbReference>
<evidence type="ECO:0000256" key="3">
    <source>
        <dbReference type="ARBA" id="ARBA00022553"/>
    </source>
</evidence>
<keyword evidence="11" id="KW-0547">Nucleotide-binding</keyword>
<dbReference type="PANTHER" id="PTHR43547">
    <property type="entry name" value="TWO-COMPONENT HISTIDINE KINASE"/>
    <property type="match status" value="1"/>
</dbReference>
<keyword evidence="11" id="KW-0067">ATP-binding</keyword>